<feature type="compositionally biased region" description="Basic and acidic residues" evidence="1">
    <location>
        <begin position="59"/>
        <end position="75"/>
    </location>
</feature>
<dbReference type="RefSeq" id="WP_239894328.1">
    <property type="nucleotide sequence ID" value="NZ_JAJAXM010000025.1"/>
</dbReference>
<proteinExistence type="predicted"/>
<dbReference type="Pfam" id="PF13986">
    <property type="entry name" value="DUF4224"/>
    <property type="match status" value="1"/>
</dbReference>
<gene>
    <name evidence="3" type="ORF">LH440_12725</name>
</gene>
<dbReference type="InterPro" id="IPR025319">
    <property type="entry name" value="DUF4224"/>
</dbReference>
<accession>A0ABD4SSL0</accession>
<protein>
    <submittedName>
        <fullName evidence="3">DUF4224 domain-containing protein</fullName>
    </submittedName>
</protein>
<feature type="region of interest" description="Disordered" evidence="1">
    <location>
        <begin position="59"/>
        <end position="82"/>
    </location>
</feature>
<dbReference type="Proteomes" id="UP001200247">
    <property type="component" value="Unassembled WGS sequence"/>
</dbReference>
<evidence type="ECO:0000313" key="3">
    <source>
        <dbReference type="EMBL" id="MCG9026751.1"/>
    </source>
</evidence>
<evidence type="ECO:0000313" key="4">
    <source>
        <dbReference type="Proteomes" id="UP001200247"/>
    </source>
</evidence>
<dbReference type="AlphaFoldDB" id="A0ABD4SSL0"/>
<dbReference type="EMBL" id="JAJAXM010000025">
    <property type="protein sequence ID" value="MCG9026751.1"/>
    <property type="molecule type" value="Genomic_DNA"/>
</dbReference>
<evidence type="ECO:0000256" key="1">
    <source>
        <dbReference type="SAM" id="MobiDB-lite"/>
    </source>
</evidence>
<comment type="caution">
    <text evidence="3">The sequence shown here is derived from an EMBL/GenBank/DDBJ whole genome shotgun (WGS) entry which is preliminary data.</text>
</comment>
<feature type="domain" description="DUF4224" evidence="2">
    <location>
        <begin position="9"/>
        <end position="47"/>
    </location>
</feature>
<sequence>MSDDIVPYDDLVALCGWKNPSKVRGWLSANRISFISNASGRPIVARSVMLSALGVSPGEQKEKSSTKGINIDRLKSITTRGH</sequence>
<evidence type="ECO:0000259" key="2">
    <source>
        <dbReference type="Pfam" id="PF13986"/>
    </source>
</evidence>
<name>A0ABD4SSL0_9NEIS</name>
<reference evidence="3 4" key="1">
    <citation type="submission" date="2021-10" db="EMBL/GenBank/DDBJ databases">
        <title>Whole-genome sequencing analysis of Laribacter hongkongensis: virulence gene profiles, carbohydrate-active enzyme prediction, and antimicrobial resistance characterization.</title>
        <authorList>
            <person name="Yuan P."/>
            <person name="Zhan Y."/>
            <person name="Chen D."/>
        </authorList>
    </citation>
    <scope>NUCLEOTIDE SEQUENCE [LARGE SCALE GENOMIC DNA]</scope>
    <source>
        <strain evidence="3 4">W67</strain>
    </source>
</reference>
<organism evidence="3 4">
    <name type="scientific">Laribacter hongkongensis</name>
    <dbReference type="NCBI Taxonomy" id="168471"/>
    <lineage>
        <taxon>Bacteria</taxon>
        <taxon>Pseudomonadati</taxon>
        <taxon>Pseudomonadota</taxon>
        <taxon>Betaproteobacteria</taxon>
        <taxon>Neisseriales</taxon>
        <taxon>Aquaspirillaceae</taxon>
        <taxon>Laribacter</taxon>
    </lineage>
</organism>